<feature type="chain" id="PRO_5016264959" evidence="1">
    <location>
        <begin position="24"/>
        <end position="216"/>
    </location>
</feature>
<protein>
    <submittedName>
        <fullName evidence="3">Uncharacterized protein DUF4923</fullName>
    </submittedName>
</protein>
<name>A0A318HWI6_9BACT</name>
<evidence type="ECO:0000256" key="1">
    <source>
        <dbReference type="SAM" id="SignalP"/>
    </source>
</evidence>
<dbReference type="Pfam" id="PF16270">
    <property type="entry name" value="DUF4923"/>
    <property type="match status" value="1"/>
</dbReference>
<feature type="domain" description="DUF4923" evidence="2">
    <location>
        <begin position="52"/>
        <end position="213"/>
    </location>
</feature>
<feature type="signal peptide" evidence="1">
    <location>
        <begin position="1"/>
        <end position="23"/>
    </location>
</feature>
<organism evidence="3 4">
    <name type="scientific">Hoylesella shahii DSM 15611 = JCM 12083</name>
    <dbReference type="NCBI Taxonomy" id="1122991"/>
    <lineage>
        <taxon>Bacteria</taxon>
        <taxon>Pseudomonadati</taxon>
        <taxon>Bacteroidota</taxon>
        <taxon>Bacteroidia</taxon>
        <taxon>Bacteroidales</taxon>
        <taxon>Prevotellaceae</taxon>
        <taxon>Hoylesella</taxon>
    </lineage>
</organism>
<gene>
    <name evidence="3" type="ORF">EJ73_00956</name>
</gene>
<accession>A0A318HWI6</accession>
<dbReference type="RefSeq" id="WP_110370095.1">
    <property type="nucleotide sequence ID" value="NZ_QJJX01000008.1"/>
</dbReference>
<dbReference type="EMBL" id="QJJX01000008">
    <property type="protein sequence ID" value="PXX22975.1"/>
    <property type="molecule type" value="Genomic_DNA"/>
</dbReference>
<keyword evidence="1" id="KW-0732">Signal</keyword>
<dbReference type="AlphaFoldDB" id="A0A318HWI6"/>
<dbReference type="STRING" id="1122991.GCA_000613445_02732"/>
<dbReference type="Proteomes" id="UP000248314">
    <property type="component" value="Unassembled WGS sequence"/>
</dbReference>
<sequence>MKMKLIAGMAIAAMSLMGNKAYAQIDFGKILQNGAEVLSNGGSTDDLVSGITSIFSSKKVATIEDLAGDWAYTEPAVVFMSDNLLKKAGGKLMASAIEKKIETQLNKVGIKKGAMSMNFTTKGTFTQTIGGRKLSGTFTIKGQQVVLKYAGQVKQLVGTTQVDGNDLLIVMDASKLLTYLKTIGAYSGNTSLKTATSLIGSMNGMLCGMRLNRVSK</sequence>
<comment type="caution">
    <text evidence="3">The sequence shown here is derived from an EMBL/GenBank/DDBJ whole genome shotgun (WGS) entry which is preliminary data.</text>
</comment>
<proteinExistence type="predicted"/>
<evidence type="ECO:0000313" key="4">
    <source>
        <dbReference type="Proteomes" id="UP000248314"/>
    </source>
</evidence>
<evidence type="ECO:0000259" key="2">
    <source>
        <dbReference type="Pfam" id="PF16270"/>
    </source>
</evidence>
<evidence type="ECO:0000313" key="3">
    <source>
        <dbReference type="EMBL" id="PXX22975.1"/>
    </source>
</evidence>
<dbReference type="InterPro" id="IPR032575">
    <property type="entry name" value="DUF4923"/>
</dbReference>
<reference evidence="3 4" key="1">
    <citation type="submission" date="2018-05" db="EMBL/GenBank/DDBJ databases">
        <title>Genomic Encyclopedia of Type Strains, Phase I: the one thousand microbial genomes (KMG-I) project.</title>
        <authorList>
            <person name="Kyrpides N."/>
        </authorList>
    </citation>
    <scope>NUCLEOTIDE SEQUENCE [LARGE SCALE GENOMIC DNA]</scope>
    <source>
        <strain evidence="3 4">DSM 15611</strain>
    </source>
</reference>
<keyword evidence="4" id="KW-1185">Reference proteome</keyword>